<evidence type="ECO:0000256" key="1">
    <source>
        <dbReference type="ARBA" id="ARBA00022694"/>
    </source>
</evidence>
<keyword evidence="1" id="KW-0819">tRNA processing</keyword>
<reference evidence="4" key="1">
    <citation type="submission" date="2021-12" db="EMBL/GenBank/DDBJ databases">
        <authorList>
            <person name="King R."/>
        </authorList>
    </citation>
    <scope>NUCLEOTIDE SEQUENCE</scope>
</reference>
<dbReference type="Pfam" id="PF00383">
    <property type="entry name" value="dCMP_cyt_deam_1"/>
    <property type="match status" value="1"/>
</dbReference>
<evidence type="ECO:0000313" key="4">
    <source>
        <dbReference type="EMBL" id="CAH0404228.1"/>
    </source>
</evidence>
<comment type="similarity">
    <text evidence="2">Belongs to the cytidine and deoxycytidylate deaminase family. ADAT3 subfamily.</text>
</comment>
<proteinExistence type="inferred from homology"/>
<evidence type="ECO:0000313" key="6">
    <source>
        <dbReference type="Proteomes" id="UP001153292"/>
    </source>
</evidence>
<dbReference type="EMBL" id="OU963921">
    <property type="protein sequence ID" value="CAH0688379.1"/>
    <property type="molecule type" value="Genomic_DNA"/>
</dbReference>
<organism evidence="4 6">
    <name type="scientific">Chilo suppressalis</name>
    <name type="common">Asiatic rice borer moth</name>
    <dbReference type="NCBI Taxonomy" id="168631"/>
    <lineage>
        <taxon>Eukaryota</taxon>
        <taxon>Metazoa</taxon>
        <taxon>Ecdysozoa</taxon>
        <taxon>Arthropoda</taxon>
        <taxon>Hexapoda</taxon>
        <taxon>Insecta</taxon>
        <taxon>Pterygota</taxon>
        <taxon>Neoptera</taxon>
        <taxon>Endopterygota</taxon>
        <taxon>Lepidoptera</taxon>
        <taxon>Glossata</taxon>
        <taxon>Ditrysia</taxon>
        <taxon>Pyraloidea</taxon>
        <taxon>Crambidae</taxon>
        <taxon>Crambinae</taxon>
        <taxon>Chilo</taxon>
    </lineage>
</organism>
<keyword evidence="6" id="KW-1185">Reference proteome</keyword>
<evidence type="ECO:0000256" key="2">
    <source>
        <dbReference type="ARBA" id="ARBA00038160"/>
    </source>
</evidence>
<dbReference type="EMBL" id="OU963921">
    <property type="protein sequence ID" value="CAH0404228.1"/>
    <property type="molecule type" value="Genomic_DNA"/>
</dbReference>
<protein>
    <recommendedName>
        <fullName evidence="3">CMP/dCMP-type deaminase domain-containing protein</fullName>
    </recommendedName>
</protein>
<dbReference type="Proteomes" id="UP001153292">
    <property type="component" value="Chromosome 28"/>
</dbReference>
<gene>
    <name evidence="4" type="ORF">CHILSU_LOCUS7545</name>
    <name evidence="5" type="ORF">CHILSU_LOCUS7546</name>
</gene>
<sequence length="369" mass="42314">MEEEPCHKKPKFDDSLGDYKVIENYIEYIHTATNNVKAVVSDDLRDHVETITMYGGNIKQRKDISKTIKLLNEKLPLTSFQHLKRVRNETVLVCPTDSVKEKSIQEYVCKFVPELTDLFENFIEVAVPKHPVKLKKQHAVFNKIWSCNFHPDVYLEKLTSNNFFSEKELQTHKFYMTLNLEIALWYFKTSNLDVVTEDVFACLNVAIVVDPSIDSIVAVGIDNSSSHPIQHATMVSIDNVAKTQKGGAWIDRAKETDGSYIHNGVDKKLLNYLLKKFPVIKIGAKKYLSKTDLIDDEKTTSDGPYLCTNYYVYVLREPCIMCAMALVHSRAKRVFFCFERPETGALKSKLKLHTVSSLNHHYEVFTGFV</sequence>
<dbReference type="Gene3D" id="3.40.140.10">
    <property type="entry name" value="Cytidine Deaminase, domain 2"/>
    <property type="match status" value="1"/>
</dbReference>
<dbReference type="SUPFAM" id="SSF53927">
    <property type="entry name" value="Cytidine deaminase-like"/>
    <property type="match status" value="1"/>
</dbReference>
<accession>A0ABN8BBX9</accession>
<dbReference type="PANTHER" id="PTHR11079">
    <property type="entry name" value="CYTOSINE DEAMINASE FAMILY MEMBER"/>
    <property type="match status" value="1"/>
</dbReference>
<evidence type="ECO:0000259" key="3">
    <source>
        <dbReference type="Pfam" id="PF00383"/>
    </source>
</evidence>
<feature type="domain" description="CMP/dCMP-type deaminase" evidence="3">
    <location>
        <begin position="206"/>
        <end position="337"/>
    </location>
</feature>
<name>A0ABN8BBX9_CHISP</name>
<dbReference type="PANTHER" id="PTHR11079:SF156">
    <property type="entry name" value="INACTIVE TRNA-SPECIFIC ADENOSINE DEAMINASE-LIKE PROTEIN 3-RELATED"/>
    <property type="match status" value="1"/>
</dbReference>
<dbReference type="InterPro" id="IPR002125">
    <property type="entry name" value="CMP_dCMP_dom"/>
</dbReference>
<dbReference type="InterPro" id="IPR016193">
    <property type="entry name" value="Cytidine_deaminase-like"/>
</dbReference>
<evidence type="ECO:0000313" key="5">
    <source>
        <dbReference type="EMBL" id="CAH0688379.1"/>
    </source>
</evidence>